<comment type="similarity">
    <text evidence="1">Belongs to the DOK family. Type A subfamily.</text>
</comment>
<dbReference type="SMART" id="SM00310">
    <property type="entry name" value="PTBI"/>
    <property type="match status" value="1"/>
</dbReference>
<dbReference type="SMART" id="SM00233">
    <property type="entry name" value="PH"/>
    <property type="match status" value="1"/>
</dbReference>
<evidence type="ECO:0000256" key="1">
    <source>
        <dbReference type="ARBA" id="ARBA00010955"/>
    </source>
</evidence>
<evidence type="ECO:0000259" key="5">
    <source>
        <dbReference type="PROSITE" id="PS51064"/>
    </source>
</evidence>
<gene>
    <name evidence="7 8" type="primary">dok2</name>
</gene>
<dbReference type="InterPro" id="IPR001849">
    <property type="entry name" value="PH_domain"/>
</dbReference>
<proteinExistence type="inferred from homology"/>
<protein>
    <submittedName>
        <fullName evidence="7">Docking protein 2</fullName>
    </submittedName>
</protein>
<dbReference type="AGR" id="ZFIN:ZDB-GENE-080721-4"/>
<dbReference type="PANTHER" id="PTHR21258:SF14">
    <property type="entry name" value="DOCKING PROTEIN 2"/>
    <property type="match status" value="1"/>
</dbReference>
<dbReference type="KEGG" id="dre:100001537"/>
<dbReference type="CDD" id="cd14676">
    <property type="entry name" value="PH_DOK1_2_3"/>
    <property type="match status" value="1"/>
</dbReference>
<keyword evidence="6" id="KW-1185">Reference proteome</keyword>
<dbReference type="Pfam" id="PF02174">
    <property type="entry name" value="IRS"/>
    <property type="match status" value="1"/>
</dbReference>
<feature type="domain" description="IRS-type PTB" evidence="5">
    <location>
        <begin position="155"/>
        <end position="259"/>
    </location>
</feature>
<feature type="compositionally biased region" description="Basic and acidic residues" evidence="3">
    <location>
        <begin position="358"/>
        <end position="375"/>
    </location>
</feature>
<dbReference type="CDD" id="cd01203">
    <property type="entry name" value="PTB_DOK1_DOK2_DOK3"/>
    <property type="match status" value="1"/>
</dbReference>
<evidence type="ECO:0000313" key="7">
    <source>
        <dbReference type="RefSeq" id="XP_001341514.8"/>
    </source>
</evidence>
<dbReference type="FunCoup" id="A0A8M1PZH7">
    <property type="interactions" value="1268"/>
</dbReference>
<dbReference type="SMART" id="SM01244">
    <property type="entry name" value="IRS"/>
    <property type="match status" value="1"/>
</dbReference>
<accession>A0A8M1PZH7</accession>
<evidence type="ECO:0000313" key="8">
    <source>
        <dbReference type="ZFIN" id="ZDB-GENE-080721-4"/>
    </source>
</evidence>
<dbReference type="InterPro" id="IPR050996">
    <property type="entry name" value="Docking_Protein_DOK"/>
</dbReference>
<dbReference type="GO" id="GO:0007169">
    <property type="term" value="P:cell surface receptor protein tyrosine kinase signaling pathway"/>
    <property type="evidence" value="ECO:0000318"/>
    <property type="project" value="GO_Central"/>
</dbReference>
<evidence type="ECO:0000259" key="4">
    <source>
        <dbReference type="PROSITE" id="PS50003"/>
    </source>
</evidence>
<dbReference type="GO" id="GO:0005737">
    <property type="term" value="C:cytoplasm"/>
    <property type="evidence" value="ECO:0000318"/>
    <property type="project" value="GO_Central"/>
</dbReference>
<evidence type="ECO:0000256" key="3">
    <source>
        <dbReference type="SAM" id="MobiDB-lite"/>
    </source>
</evidence>
<dbReference type="GO" id="GO:0007265">
    <property type="term" value="P:Ras protein signal transduction"/>
    <property type="evidence" value="ECO:0000318"/>
    <property type="project" value="GO_Central"/>
</dbReference>
<dbReference type="ZFIN" id="ZDB-GENE-080721-4">
    <property type="gene designation" value="dok2"/>
</dbReference>
<keyword evidence="2" id="KW-0597">Phosphoprotein</keyword>
<dbReference type="Proteomes" id="UP000000437">
    <property type="component" value="Chromosome 8"/>
</dbReference>
<dbReference type="CTD" id="9046"/>
<evidence type="ECO:0000313" key="6">
    <source>
        <dbReference type="Proteomes" id="UP000000437"/>
    </source>
</evidence>
<dbReference type="GeneID" id="100001537"/>
<dbReference type="PANTHER" id="PTHR21258">
    <property type="entry name" value="DOCKING PROTEIN RELATED"/>
    <property type="match status" value="1"/>
</dbReference>
<dbReference type="Pfam" id="PF00169">
    <property type="entry name" value="PH"/>
    <property type="match status" value="1"/>
</dbReference>
<dbReference type="PROSITE" id="PS50003">
    <property type="entry name" value="PH_DOMAIN"/>
    <property type="match status" value="1"/>
</dbReference>
<feature type="domain" description="PH" evidence="4">
    <location>
        <begin position="4"/>
        <end position="119"/>
    </location>
</feature>
<dbReference type="InterPro" id="IPR002404">
    <property type="entry name" value="IRS_PTB"/>
</dbReference>
<dbReference type="OrthoDB" id="6020914at2759"/>
<dbReference type="InterPro" id="IPR011993">
    <property type="entry name" value="PH-like_dom_sf"/>
</dbReference>
<reference evidence="7" key="1">
    <citation type="submission" date="2025-08" db="UniProtKB">
        <authorList>
            <consortium name="RefSeq"/>
        </authorList>
    </citation>
    <scope>IDENTIFICATION</scope>
    <source>
        <strain evidence="7">Tuebingen</strain>
        <tissue evidence="7">Fibroblasts and whole tissue</tissue>
    </source>
</reference>
<dbReference type="RefSeq" id="XP_001341514.8">
    <property type="nucleotide sequence ID" value="XM_001341478.9"/>
</dbReference>
<sequence>MEEDIRKKGMLYLQQQRFGKKWRKVWSVLYRESSCSISRLEFFEIKDGTPNTLEKANRKHENKKVIKMSDCIRVSEADVEGCPRDCGPFLVETTEKTFVFAVETAELDDWIQKLCEIAFPMNWPEKGTMRGNSLHSEPDDATMADNTLYCSRETTMKDFKVTVRRSEASERCSLKGVVLLRTDTDSLLLKDPKTGEVLYSWPYRFLRRFGRDKATFSFEAGRRCDSGEGSFEFDTKQGNAIFQSVEAAINLHRVNIPAKQMSNSDRDLMPSPPRMRAPVENIGIYSMVSDTSIRDGAKPPQNPQLSRLDAPTEKLLTGVKSLNLDTRPPPRKSQVKNFRSCPLANTEDEMYSRAMAPDPERGSPKEKRELKDRRSTCSNPEESDYSLPFDTIAKNVMVDIFATTNFPPNAGESNCENNKKGTAENTEPLYDIIDESAIRSRFANKQTHSYKRVEHIYDEPEGCGVAPNAPPSLYDEPEEVKGHAWKMLGTVMDPSGHEYPYNASVDDYAVPKPPRRALLAKQMEGEEEDCSPYDNIMVKVMQKNN</sequence>
<dbReference type="GO" id="GO:0060319">
    <property type="term" value="P:primitive erythrocyte differentiation"/>
    <property type="evidence" value="ECO:0000315"/>
    <property type="project" value="ZFIN"/>
</dbReference>
<dbReference type="FunFam" id="2.30.29.30:FF:000213">
    <property type="entry name" value="Docking protein 3"/>
    <property type="match status" value="1"/>
</dbReference>
<name>A0A8M1PZH7_DANRE</name>
<organism evidence="6 7">
    <name type="scientific">Danio rerio</name>
    <name type="common">Zebrafish</name>
    <name type="synonym">Brachydanio rerio</name>
    <dbReference type="NCBI Taxonomy" id="7955"/>
    <lineage>
        <taxon>Eukaryota</taxon>
        <taxon>Metazoa</taxon>
        <taxon>Chordata</taxon>
        <taxon>Craniata</taxon>
        <taxon>Vertebrata</taxon>
        <taxon>Euteleostomi</taxon>
        <taxon>Actinopterygii</taxon>
        <taxon>Neopterygii</taxon>
        <taxon>Teleostei</taxon>
        <taxon>Ostariophysi</taxon>
        <taxon>Cypriniformes</taxon>
        <taxon>Danionidae</taxon>
        <taxon>Danioninae</taxon>
        <taxon>Danio</taxon>
    </lineage>
</organism>
<evidence type="ECO:0000256" key="2">
    <source>
        <dbReference type="ARBA" id="ARBA00022553"/>
    </source>
</evidence>
<dbReference type="AlphaFoldDB" id="A0A8M1PZH7"/>
<dbReference type="PROSITE" id="PS51064">
    <property type="entry name" value="IRS_PTB"/>
    <property type="match status" value="1"/>
</dbReference>
<feature type="region of interest" description="Disordered" evidence="3">
    <location>
        <begin position="322"/>
        <end position="386"/>
    </location>
</feature>
<dbReference type="InterPro" id="IPR037751">
    <property type="entry name" value="Dok1/2/3_PTB"/>
</dbReference>
<dbReference type="SUPFAM" id="SSF50729">
    <property type="entry name" value="PH domain-like"/>
    <property type="match status" value="2"/>
</dbReference>
<dbReference type="Gene3D" id="2.30.29.30">
    <property type="entry name" value="Pleckstrin-homology domain (PH domain)/Phosphotyrosine-binding domain (PTB)"/>
    <property type="match status" value="2"/>
</dbReference>